<accession>A0A146GFV9</accession>
<dbReference type="Proteomes" id="UP000076023">
    <property type="component" value="Unassembled WGS sequence"/>
</dbReference>
<reference evidence="3" key="1">
    <citation type="journal article" date="2017" name="Genome Announc.">
        <title>Draft Genome Sequence of Terrimicrobium sacchariphilum NM-5T, a Facultative Anaerobic Soil Bacterium of the Class Spartobacteria.</title>
        <authorList>
            <person name="Qiu Y.L."/>
            <person name="Tourlousse D.M."/>
            <person name="Matsuura N."/>
            <person name="Ohashi A."/>
            <person name="Sekiguchi Y."/>
        </authorList>
    </citation>
    <scope>NUCLEOTIDE SEQUENCE [LARGE SCALE GENOMIC DNA]</scope>
    <source>
        <strain evidence="3">NM-5</strain>
    </source>
</reference>
<evidence type="ECO:0000313" key="2">
    <source>
        <dbReference type="EMBL" id="GAT35477.1"/>
    </source>
</evidence>
<gene>
    <name evidence="2" type="ORF">TSACC_3543</name>
</gene>
<dbReference type="AlphaFoldDB" id="A0A146GFV9"/>
<dbReference type="EMBL" id="BDCO01000003">
    <property type="protein sequence ID" value="GAT35477.1"/>
    <property type="molecule type" value="Genomic_DNA"/>
</dbReference>
<evidence type="ECO:0000313" key="3">
    <source>
        <dbReference type="Proteomes" id="UP000076023"/>
    </source>
</evidence>
<sequence length="222" mass="24791">MNKPAAALIFLWLVVGAAQADDRIVFPEGNKAWTVNITYRENSQTNETPAAQRPQATRVDCASFDGTECYKISWSNGQISEVWSRDKITMVRDSVTGRIALSPNTLIPGLVGLLNASLFSWVTEANPAKETVFEKRKALLYEKPARTGTPDLYSNSEDWNLRQAWVDTESRLPVAYNNGLATFYFSFQNTPPAALQMPEDFAKLHARIQGSTSRSPSWTQKP</sequence>
<evidence type="ECO:0000256" key="1">
    <source>
        <dbReference type="SAM" id="SignalP"/>
    </source>
</evidence>
<dbReference type="RefSeq" id="WP_075081281.1">
    <property type="nucleotide sequence ID" value="NZ_BDCO01000003.1"/>
</dbReference>
<feature type="chain" id="PRO_5007524798" evidence="1">
    <location>
        <begin position="21"/>
        <end position="222"/>
    </location>
</feature>
<dbReference type="STRING" id="690879.TSACC_3543"/>
<name>A0A146GFV9_TERSA</name>
<feature type="signal peptide" evidence="1">
    <location>
        <begin position="1"/>
        <end position="20"/>
    </location>
</feature>
<proteinExistence type="predicted"/>
<keyword evidence="3" id="KW-1185">Reference proteome</keyword>
<keyword evidence="1" id="KW-0732">Signal</keyword>
<protein>
    <submittedName>
        <fullName evidence="2">Uncharacterized protein</fullName>
    </submittedName>
</protein>
<organism evidence="2 3">
    <name type="scientific">Terrimicrobium sacchariphilum</name>
    <dbReference type="NCBI Taxonomy" id="690879"/>
    <lineage>
        <taxon>Bacteria</taxon>
        <taxon>Pseudomonadati</taxon>
        <taxon>Verrucomicrobiota</taxon>
        <taxon>Terrimicrobiia</taxon>
        <taxon>Terrimicrobiales</taxon>
        <taxon>Terrimicrobiaceae</taxon>
        <taxon>Terrimicrobium</taxon>
    </lineage>
</organism>
<comment type="caution">
    <text evidence="2">The sequence shown here is derived from an EMBL/GenBank/DDBJ whole genome shotgun (WGS) entry which is preliminary data.</text>
</comment>
<dbReference type="InParanoid" id="A0A146GFV9"/>